<dbReference type="Proteomes" id="UP000317648">
    <property type="component" value="Chromosome"/>
</dbReference>
<dbReference type="SUPFAM" id="SSF53613">
    <property type="entry name" value="Ribokinase-like"/>
    <property type="match status" value="1"/>
</dbReference>
<dbReference type="GO" id="GO:0110051">
    <property type="term" value="P:metabolite repair"/>
    <property type="evidence" value="ECO:0007669"/>
    <property type="project" value="TreeGrafter"/>
</dbReference>
<evidence type="ECO:0000256" key="6">
    <source>
        <dbReference type="HAMAP-Rule" id="MF_01965"/>
    </source>
</evidence>
<keyword evidence="1 6" id="KW-0547">Nucleotide-binding</keyword>
<evidence type="ECO:0000256" key="3">
    <source>
        <dbReference type="ARBA" id="ARBA00022857"/>
    </source>
</evidence>
<feature type="binding site" evidence="6">
    <location>
        <position position="222"/>
    </location>
    <ligand>
        <name>(6S)-NADPHX</name>
        <dbReference type="ChEBI" id="CHEBI:64076"/>
    </ligand>
</feature>
<dbReference type="CDD" id="cd01171">
    <property type="entry name" value="YXKO-related"/>
    <property type="match status" value="1"/>
</dbReference>
<dbReference type="PANTHER" id="PTHR12592">
    <property type="entry name" value="ATP-DEPENDENT (S)-NAD(P)H-HYDRATE DEHYDRATASE FAMILY MEMBER"/>
    <property type="match status" value="1"/>
</dbReference>
<evidence type="ECO:0000313" key="8">
    <source>
        <dbReference type="EMBL" id="QDU95632.1"/>
    </source>
</evidence>
<dbReference type="GO" id="GO:0052856">
    <property type="term" value="F:NAD(P)HX epimerase activity"/>
    <property type="evidence" value="ECO:0007669"/>
    <property type="project" value="TreeGrafter"/>
</dbReference>
<dbReference type="PROSITE" id="PS51383">
    <property type="entry name" value="YJEF_C_3"/>
    <property type="match status" value="1"/>
</dbReference>
<keyword evidence="2 6" id="KW-0067">ATP-binding</keyword>
<evidence type="ECO:0000256" key="5">
    <source>
        <dbReference type="ARBA" id="ARBA00023239"/>
    </source>
</evidence>
<comment type="catalytic activity">
    <reaction evidence="6">
        <text>(6S)-NADPHX + ADP = AMP + phosphate + NADPH + H(+)</text>
        <dbReference type="Rhea" id="RHEA:32235"/>
        <dbReference type="ChEBI" id="CHEBI:15378"/>
        <dbReference type="ChEBI" id="CHEBI:43474"/>
        <dbReference type="ChEBI" id="CHEBI:57783"/>
        <dbReference type="ChEBI" id="CHEBI:64076"/>
        <dbReference type="ChEBI" id="CHEBI:456215"/>
        <dbReference type="ChEBI" id="CHEBI:456216"/>
        <dbReference type="EC" id="4.2.1.136"/>
    </reaction>
</comment>
<comment type="function">
    <text evidence="6">Catalyzes the dehydration of the S-form of NAD(P)HX at the expense of ADP, which is converted to AMP. Together with NAD(P)HX epimerase, which catalyzes the epimerization of the S- and R-forms, the enzyme allows the repair of both epimers of NAD(P)HX, a damaged form of NAD(P)H that is a result of enzymatic or heat-dependent hydration.</text>
</comment>
<comment type="caution">
    <text evidence="6">Lacks conserved residue(s) required for the propagation of feature annotation.</text>
</comment>
<evidence type="ECO:0000259" key="7">
    <source>
        <dbReference type="PROSITE" id="PS51383"/>
    </source>
</evidence>
<keyword evidence="5 6" id="KW-0456">Lyase</keyword>
<dbReference type="OrthoDB" id="9806925at2"/>
<dbReference type="PANTHER" id="PTHR12592:SF0">
    <property type="entry name" value="ATP-DEPENDENT (S)-NAD(P)H-HYDRATE DEHYDRATASE"/>
    <property type="match status" value="1"/>
</dbReference>
<keyword evidence="3 6" id="KW-0521">NADP</keyword>
<dbReference type="Gene3D" id="3.40.1190.20">
    <property type="match status" value="1"/>
</dbReference>
<organism evidence="8 9">
    <name type="scientific">Lignipirellula cremea</name>
    <dbReference type="NCBI Taxonomy" id="2528010"/>
    <lineage>
        <taxon>Bacteria</taxon>
        <taxon>Pseudomonadati</taxon>
        <taxon>Planctomycetota</taxon>
        <taxon>Planctomycetia</taxon>
        <taxon>Pirellulales</taxon>
        <taxon>Pirellulaceae</taxon>
        <taxon>Lignipirellula</taxon>
    </lineage>
</organism>
<evidence type="ECO:0000256" key="4">
    <source>
        <dbReference type="ARBA" id="ARBA00023027"/>
    </source>
</evidence>
<comment type="similarity">
    <text evidence="6">Belongs to the NnrD/CARKD family.</text>
</comment>
<evidence type="ECO:0000256" key="2">
    <source>
        <dbReference type="ARBA" id="ARBA00022840"/>
    </source>
</evidence>
<dbReference type="InterPro" id="IPR029056">
    <property type="entry name" value="Ribokinase-like"/>
</dbReference>
<dbReference type="Pfam" id="PF01256">
    <property type="entry name" value="Carb_kinase"/>
    <property type="match status" value="1"/>
</dbReference>
<dbReference type="GO" id="GO:0052855">
    <property type="term" value="F:ADP-dependent NAD(P)H-hydrate dehydratase activity"/>
    <property type="evidence" value="ECO:0007669"/>
    <property type="project" value="UniProtKB-UniRule"/>
</dbReference>
<comment type="catalytic activity">
    <reaction evidence="6">
        <text>(6S)-NADHX + ADP = AMP + phosphate + NADH + H(+)</text>
        <dbReference type="Rhea" id="RHEA:32223"/>
        <dbReference type="ChEBI" id="CHEBI:15378"/>
        <dbReference type="ChEBI" id="CHEBI:43474"/>
        <dbReference type="ChEBI" id="CHEBI:57945"/>
        <dbReference type="ChEBI" id="CHEBI:64074"/>
        <dbReference type="ChEBI" id="CHEBI:456215"/>
        <dbReference type="ChEBI" id="CHEBI:456216"/>
        <dbReference type="EC" id="4.2.1.136"/>
    </reaction>
</comment>
<evidence type="ECO:0000313" key="9">
    <source>
        <dbReference type="Proteomes" id="UP000317648"/>
    </source>
</evidence>
<dbReference type="KEGG" id="lcre:Pla8534_34480"/>
<dbReference type="EC" id="4.2.1.136" evidence="6"/>
<proteinExistence type="inferred from homology"/>
<dbReference type="InterPro" id="IPR000631">
    <property type="entry name" value="CARKD"/>
</dbReference>
<dbReference type="InterPro" id="IPR017953">
    <property type="entry name" value="Carbohydrate_kinase_pred_CS"/>
</dbReference>
<feature type="domain" description="YjeF C-terminal" evidence="7">
    <location>
        <begin position="1"/>
        <end position="281"/>
    </location>
</feature>
<comment type="subunit">
    <text evidence="6">Homotetramer.</text>
</comment>
<dbReference type="RefSeq" id="WP_145054345.1">
    <property type="nucleotide sequence ID" value="NZ_CP036433.1"/>
</dbReference>
<dbReference type="GO" id="GO:0046496">
    <property type="term" value="P:nicotinamide nucleotide metabolic process"/>
    <property type="evidence" value="ECO:0007669"/>
    <property type="project" value="UniProtKB-UniRule"/>
</dbReference>
<evidence type="ECO:0000256" key="1">
    <source>
        <dbReference type="ARBA" id="ARBA00022741"/>
    </source>
</evidence>
<protein>
    <recommendedName>
        <fullName evidence="6">ADP-dependent (S)-NAD(P)H-hydrate dehydratase</fullName>
        <ecNumber evidence="6">4.2.1.136</ecNumber>
    </recommendedName>
    <alternativeName>
        <fullName evidence="6">ADP-dependent NAD(P)HX dehydratase</fullName>
    </alternativeName>
</protein>
<keyword evidence="4 6" id="KW-0520">NAD</keyword>
<keyword evidence="9" id="KW-1185">Reference proteome</keyword>
<accession>A0A518DUW3</accession>
<dbReference type="AlphaFoldDB" id="A0A518DUW3"/>
<gene>
    <name evidence="6" type="primary">nnrD</name>
    <name evidence="8" type="ORF">Pla8534_34480</name>
</gene>
<name>A0A518DUW3_9BACT</name>
<dbReference type="NCBIfam" id="TIGR00196">
    <property type="entry name" value="yjeF_cterm"/>
    <property type="match status" value="1"/>
</dbReference>
<feature type="binding site" evidence="6">
    <location>
        <position position="105"/>
    </location>
    <ligand>
        <name>(6S)-NADPHX</name>
        <dbReference type="ChEBI" id="CHEBI:64076"/>
    </ligand>
</feature>
<dbReference type="GO" id="GO:0005524">
    <property type="term" value="F:ATP binding"/>
    <property type="evidence" value="ECO:0007669"/>
    <property type="project" value="UniProtKB-KW"/>
</dbReference>
<dbReference type="EMBL" id="CP036433">
    <property type="protein sequence ID" value="QDU95632.1"/>
    <property type="molecule type" value="Genomic_DNA"/>
</dbReference>
<feature type="binding site" evidence="6">
    <location>
        <position position="221"/>
    </location>
    <ligand>
        <name>AMP</name>
        <dbReference type="ChEBI" id="CHEBI:456215"/>
    </ligand>
</feature>
<dbReference type="PROSITE" id="PS01050">
    <property type="entry name" value="YJEF_C_2"/>
    <property type="match status" value="1"/>
</dbReference>
<feature type="binding site" evidence="6">
    <location>
        <begin position="193"/>
        <end position="197"/>
    </location>
    <ligand>
        <name>AMP</name>
        <dbReference type="ChEBI" id="CHEBI:456215"/>
    </ligand>
</feature>
<sequence length="284" mass="29818">MDDLTRLPPREADSHKGTYGRVLLIGGSRGMAGSISLAGMAALRSGAGLVTLAVPDDCLDTVAGFHPCYMTIPLPADADGELAFDVRDLLSDPLQSANAVAVGPGFGDRDSVRAFVLELYRSHKGPLVVDADGLNALACHRDQLPQVAGVRVFTPHPREFARLTGEHPQSAEAEEQAGLQFAAPIRDSVLVLKGHRTLVTDGQQVWRNQTGNPGMATGGCGDVLTGMIAALLGQGLSAWDAARYAVRLHGLAGDIAAAELGQISLTAIDLLTFLPTAIQQEQAR</sequence>
<dbReference type="HAMAP" id="MF_01965">
    <property type="entry name" value="NADHX_dehydratase"/>
    <property type="match status" value="1"/>
</dbReference>
<feature type="binding site" evidence="6">
    <location>
        <position position="156"/>
    </location>
    <ligand>
        <name>(6S)-NADPHX</name>
        <dbReference type="ChEBI" id="CHEBI:64076"/>
    </ligand>
</feature>
<comment type="cofactor">
    <cofactor evidence="6">
        <name>Mg(2+)</name>
        <dbReference type="ChEBI" id="CHEBI:18420"/>
    </cofactor>
</comment>
<reference evidence="8 9" key="1">
    <citation type="submission" date="2019-02" db="EMBL/GenBank/DDBJ databases">
        <title>Deep-cultivation of Planctomycetes and their phenomic and genomic characterization uncovers novel biology.</title>
        <authorList>
            <person name="Wiegand S."/>
            <person name="Jogler M."/>
            <person name="Boedeker C."/>
            <person name="Pinto D."/>
            <person name="Vollmers J."/>
            <person name="Rivas-Marin E."/>
            <person name="Kohn T."/>
            <person name="Peeters S.H."/>
            <person name="Heuer A."/>
            <person name="Rast P."/>
            <person name="Oberbeckmann S."/>
            <person name="Bunk B."/>
            <person name="Jeske O."/>
            <person name="Meyerdierks A."/>
            <person name="Storesund J.E."/>
            <person name="Kallscheuer N."/>
            <person name="Luecker S."/>
            <person name="Lage O.M."/>
            <person name="Pohl T."/>
            <person name="Merkel B.J."/>
            <person name="Hornburger P."/>
            <person name="Mueller R.-W."/>
            <person name="Bruemmer F."/>
            <person name="Labrenz M."/>
            <person name="Spormann A.M."/>
            <person name="Op den Camp H."/>
            <person name="Overmann J."/>
            <person name="Amann R."/>
            <person name="Jetten M.S.M."/>
            <person name="Mascher T."/>
            <person name="Medema M.H."/>
            <person name="Devos D.P."/>
            <person name="Kaster A.-K."/>
            <person name="Ovreas L."/>
            <person name="Rohde M."/>
            <person name="Galperin M.Y."/>
            <person name="Jogler C."/>
        </authorList>
    </citation>
    <scope>NUCLEOTIDE SEQUENCE [LARGE SCALE GENOMIC DNA]</scope>
    <source>
        <strain evidence="8 9">Pla85_3_4</strain>
    </source>
</reference>